<keyword evidence="2" id="KW-0326">Glycosidase</keyword>
<proteinExistence type="predicted"/>
<dbReference type="Pfam" id="PF09992">
    <property type="entry name" value="NAGPA"/>
    <property type="match status" value="1"/>
</dbReference>
<evidence type="ECO:0000259" key="1">
    <source>
        <dbReference type="Pfam" id="PF09992"/>
    </source>
</evidence>
<dbReference type="AlphaFoldDB" id="A0AAU2H8Y8"/>
<sequence>MARRRLLPWRHRRDLTPPQRRRRRLAVRSTLAVCVLGAGTVGWSVGEALTYPGDDSTAARLAGWAREHELGFVVDKLENLQYEMDPPKVGGSLPSESLARMRRAAVAPPVAARDGLPLRSPMRPPVAPALAGEGVWRALVSVHGRPIVQGTYVRPDAAHTSYEAAVAWVSAKDSRFQLHPGLREPGGSFAVPPSIPKGQRTGLVASWNGGFKITDGGSRGGFLLAGKTAGELRDGAASEVFYRDGSIRIGVWGRDLRMTPEVVGVRQCLDLMVDGGRVVPDIDNDSKWGATDQSRMYVARSGVGVTAEGDVIMVVGQALSARTLAELMERAGAVRAMPLDMNRAWPSFMTYDGSRTPDDPAPTNILDFENPPERYYNQATRDFVAVYAR</sequence>
<reference evidence="2" key="1">
    <citation type="submission" date="2022-10" db="EMBL/GenBank/DDBJ databases">
        <title>The complete genomes of actinobacterial strains from the NBC collection.</title>
        <authorList>
            <person name="Joergensen T.S."/>
            <person name="Alvarez Arevalo M."/>
            <person name="Sterndorff E.B."/>
            <person name="Faurdal D."/>
            <person name="Vuksanovic O."/>
            <person name="Mourched A.-S."/>
            <person name="Charusanti P."/>
            <person name="Shaw S."/>
            <person name="Blin K."/>
            <person name="Weber T."/>
        </authorList>
    </citation>
    <scope>NUCLEOTIDE SEQUENCE</scope>
    <source>
        <strain evidence="2">NBC_00060</strain>
    </source>
</reference>
<accession>A0AAU2H8Y8</accession>
<evidence type="ECO:0000313" key="2">
    <source>
        <dbReference type="EMBL" id="WTU43955.1"/>
    </source>
</evidence>
<protein>
    <submittedName>
        <fullName evidence="2">Phosphodiester glycosidase family protein</fullName>
    </submittedName>
</protein>
<gene>
    <name evidence="2" type="ORF">OHV25_32435</name>
</gene>
<name>A0AAU2H8Y8_9ACTN</name>
<dbReference type="GO" id="GO:0016798">
    <property type="term" value="F:hydrolase activity, acting on glycosyl bonds"/>
    <property type="evidence" value="ECO:0007669"/>
    <property type="project" value="UniProtKB-KW"/>
</dbReference>
<keyword evidence="2" id="KW-0378">Hydrolase</keyword>
<organism evidence="2">
    <name type="scientific">Streptomyces sp. NBC_00060</name>
    <dbReference type="NCBI Taxonomy" id="2975636"/>
    <lineage>
        <taxon>Bacteria</taxon>
        <taxon>Bacillati</taxon>
        <taxon>Actinomycetota</taxon>
        <taxon>Actinomycetes</taxon>
        <taxon>Kitasatosporales</taxon>
        <taxon>Streptomycetaceae</taxon>
        <taxon>Streptomyces</taxon>
    </lineage>
</organism>
<dbReference type="InterPro" id="IPR018711">
    <property type="entry name" value="NAGPA"/>
</dbReference>
<dbReference type="EMBL" id="CP108253">
    <property type="protein sequence ID" value="WTU43955.1"/>
    <property type="molecule type" value="Genomic_DNA"/>
</dbReference>
<feature type="domain" description="Phosphodiester glycosidase" evidence="1">
    <location>
        <begin position="202"/>
        <end position="340"/>
    </location>
</feature>